<evidence type="ECO:0000313" key="5">
    <source>
        <dbReference type="Proteomes" id="UP000735302"/>
    </source>
</evidence>
<dbReference type="Pfam" id="PF01168">
    <property type="entry name" value="Ala_racemase_N"/>
    <property type="match status" value="1"/>
</dbReference>
<keyword evidence="2" id="KW-0456">Lyase</keyword>
<evidence type="ECO:0000256" key="2">
    <source>
        <dbReference type="ARBA" id="ARBA00023239"/>
    </source>
</evidence>
<dbReference type="Pfam" id="PF14031">
    <property type="entry name" value="D-ser_dehydrat"/>
    <property type="match status" value="1"/>
</dbReference>
<feature type="domain" description="D-serine dehydratase-like" evidence="3">
    <location>
        <begin position="240"/>
        <end position="340"/>
    </location>
</feature>
<dbReference type="InterPro" id="IPR026956">
    <property type="entry name" value="D-ser_dehydrat-like_dom"/>
</dbReference>
<dbReference type="InterPro" id="IPR051466">
    <property type="entry name" value="D-amino_acid_metab_enzyme"/>
</dbReference>
<dbReference type="Gene3D" id="2.40.37.20">
    <property type="entry name" value="D-serine dehydratase-like domain"/>
    <property type="match status" value="1"/>
</dbReference>
<dbReference type="PANTHER" id="PTHR28004">
    <property type="entry name" value="ZGC:162816-RELATED"/>
    <property type="match status" value="1"/>
</dbReference>
<comment type="similarity">
    <text evidence="1">Belongs to the DSD1 family.</text>
</comment>
<gene>
    <name evidence="4" type="ORF">PoB_006435400</name>
</gene>
<dbReference type="SMART" id="SM01119">
    <property type="entry name" value="D-ser_dehydrat"/>
    <property type="match status" value="1"/>
</dbReference>
<proteinExistence type="inferred from homology"/>
<dbReference type="InterPro" id="IPR001608">
    <property type="entry name" value="Ala_racemase_N"/>
</dbReference>
<dbReference type="InterPro" id="IPR042208">
    <property type="entry name" value="D-ser_dehydrat-like_sf"/>
</dbReference>
<dbReference type="AlphaFoldDB" id="A0AAV4D174"/>
<accession>A0AAV4D174</accession>
<comment type="caution">
    <text evidence="4">The sequence shown here is derived from an EMBL/GenBank/DDBJ whole genome shotgun (WGS) entry which is preliminary data.</text>
</comment>
<dbReference type="GO" id="GO:0008721">
    <property type="term" value="F:D-serine ammonia-lyase activity"/>
    <property type="evidence" value="ECO:0007669"/>
    <property type="project" value="TreeGrafter"/>
</dbReference>
<name>A0AAV4D174_9GAST</name>
<evidence type="ECO:0000256" key="1">
    <source>
        <dbReference type="ARBA" id="ARBA00005323"/>
    </source>
</evidence>
<evidence type="ECO:0000313" key="4">
    <source>
        <dbReference type="EMBL" id="GFO37849.1"/>
    </source>
</evidence>
<sequence>MKKNTQRMWNTSARLKLKLRPHIEAHKTREGALLQTGGVARCIAVSTLSEAEFYASHGFDDILLAHPISENKVQRCLALMKTMDQFHVLVTGPEGLTTLRDHCLNLTKPKKWSVVLGVDSGHGNAGFDISSQDVIDAALRIKEASYMTLAAVYCHLGDMYSSVTKEEGEAHQCKTIDSLCALKTKFEEAGLKCPFNIGSSLTWNSLVDNEVLFSEFSTGNYIFYDYQLYLSNACRESDIAGRIMTRVVAHKPEANMILVDCGSAALSHDGMIQRLPSADFCLIQGESNLKMVGMSPELGKIVAKEGKLDCSQYPIGTILFIYPFNSCATAAMHHVYYVHSEDQIVAKWTPVRGW</sequence>
<dbReference type="Proteomes" id="UP000735302">
    <property type="component" value="Unassembled WGS sequence"/>
</dbReference>
<dbReference type="Gene3D" id="3.20.20.10">
    <property type="entry name" value="Alanine racemase"/>
    <property type="match status" value="1"/>
</dbReference>
<protein>
    <submittedName>
        <fullName evidence="4">D-serine dehydratase</fullName>
    </submittedName>
</protein>
<dbReference type="InterPro" id="IPR029066">
    <property type="entry name" value="PLP-binding_barrel"/>
</dbReference>
<dbReference type="EMBL" id="BLXT01007308">
    <property type="protein sequence ID" value="GFO37849.1"/>
    <property type="molecule type" value="Genomic_DNA"/>
</dbReference>
<dbReference type="PANTHER" id="PTHR28004:SF2">
    <property type="entry name" value="D-SERINE DEHYDRATASE"/>
    <property type="match status" value="1"/>
</dbReference>
<dbReference type="GO" id="GO:0036088">
    <property type="term" value="P:D-serine catabolic process"/>
    <property type="evidence" value="ECO:0007669"/>
    <property type="project" value="TreeGrafter"/>
</dbReference>
<reference evidence="4 5" key="1">
    <citation type="journal article" date="2021" name="Elife">
        <title>Chloroplast acquisition without the gene transfer in kleptoplastic sea slugs, Plakobranchus ocellatus.</title>
        <authorList>
            <person name="Maeda T."/>
            <person name="Takahashi S."/>
            <person name="Yoshida T."/>
            <person name="Shimamura S."/>
            <person name="Takaki Y."/>
            <person name="Nagai Y."/>
            <person name="Toyoda A."/>
            <person name="Suzuki Y."/>
            <person name="Arimoto A."/>
            <person name="Ishii H."/>
            <person name="Satoh N."/>
            <person name="Nishiyama T."/>
            <person name="Hasebe M."/>
            <person name="Maruyama T."/>
            <person name="Minagawa J."/>
            <person name="Obokata J."/>
            <person name="Shigenobu S."/>
        </authorList>
    </citation>
    <scope>NUCLEOTIDE SEQUENCE [LARGE SCALE GENOMIC DNA]</scope>
</reference>
<evidence type="ECO:0000259" key="3">
    <source>
        <dbReference type="SMART" id="SM01119"/>
    </source>
</evidence>
<keyword evidence="5" id="KW-1185">Reference proteome</keyword>
<organism evidence="4 5">
    <name type="scientific">Plakobranchus ocellatus</name>
    <dbReference type="NCBI Taxonomy" id="259542"/>
    <lineage>
        <taxon>Eukaryota</taxon>
        <taxon>Metazoa</taxon>
        <taxon>Spiralia</taxon>
        <taxon>Lophotrochozoa</taxon>
        <taxon>Mollusca</taxon>
        <taxon>Gastropoda</taxon>
        <taxon>Heterobranchia</taxon>
        <taxon>Euthyneura</taxon>
        <taxon>Panpulmonata</taxon>
        <taxon>Sacoglossa</taxon>
        <taxon>Placobranchoidea</taxon>
        <taxon>Plakobranchidae</taxon>
        <taxon>Plakobranchus</taxon>
    </lineage>
</organism>
<dbReference type="SUPFAM" id="SSF51419">
    <property type="entry name" value="PLP-binding barrel"/>
    <property type="match status" value="1"/>
</dbReference>